<accession>A0ABV3GT62</accession>
<keyword evidence="2" id="KW-1185">Reference proteome</keyword>
<protein>
    <submittedName>
        <fullName evidence="1">Uncharacterized protein</fullName>
    </submittedName>
</protein>
<dbReference type="Proteomes" id="UP001551675">
    <property type="component" value="Unassembled WGS sequence"/>
</dbReference>
<evidence type="ECO:0000313" key="2">
    <source>
        <dbReference type="Proteomes" id="UP001551675"/>
    </source>
</evidence>
<reference evidence="1 2" key="1">
    <citation type="submission" date="2024-06" db="EMBL/GenBank/DDBJ databases">
        <title>The Natural Products Discovery Center: Release of the First 8490 Sequenced Strains for Exploring Actinobacteria Biosynthetic Diversity.</title>
        <authorList>
            <person name="Kalkreuter E."/>
            <person name="Kautsar S.A."/>
            <person name="Yang D."/>
            <person name="Bader C.D."/>
            <person name="Teijaro C.N."/>
            <person name="Fluegel L."/>
            <person name="Davis C.M."/>
            <person name="Simpson J.R."/>
            <person name="Lauterbach L."/>
            <person name="Steele A.D."/>
            <person name="Gui C."/>
            <person name="Meng S."/>
            <person name="Li G."/>
            <person name="Viehrig K."/>
            <person name="Ye F."/>
            <person name="Su P."/>
            <person name="Kiefer A.F."/>
            <person name="Nichols A."/>
            <person name="Cepeda A.J."/>
            <person name="Yan W."/>
            <person name="Fan B."/>
            <person name="Jiang Y."/>
            <person name="Adhikari A."/>
            <person name="Zheng C.-J."/>
            <person name="Schuster L."/>
            <person name="Cowan T.M."/>
            <person name="Smanski M.J."/>
            <person name="Chevrette M.G."/>
            <person name="De Carvalho L.P.S."/>
            <person name="Shen B."/>
        </authorList>
    </citation>
    <scope>NUCLEOTIDE SEQUENCE [LARGE SCALE GENOMIC DNA]</scope>
    <source>
        <strain evidence="1 2">NPDC050100</strain>
    </source>
</reference>
<name>A0ABV3GT62_MICGL</name>
<organism evidence="1 2">
    <name type="scientific">Microtetraspora glauca</name>
    <dbReference type="NCBI Taxonomy" id="1996"/>
    <lineage>
        <taxon>Bacteria</taxon>
        <taxon>Bacillati</taxon>
        <taxon>Actinomycetota</taxon>
        <taxon>Actinomycetes</taxon>
        <taxon>Streptosporangiales</taxon>
        <taxon>Streptosporangiaceae</taxon>
        <taxon>Microtetraspora</taxon>
    </lineage>
</organism>
<sequence length="92" mass="11040">MRCRSRTWRRRRLEITKKQDRLIAQLEDVDADTEFSRRLRARFGELEAERRAKVQELADLEAHRPGRDQQVDLLDRVPMLQMRLADLPEALQ</sequence>
<evidence type="ECO:0000313" key="1">
    <source>
        <dbReference type="EMBL" id="MEV0974830.1"/>
    </source>
</evidence>
<gene>
    <name evidence="1" type="ORF">AB0I59_40095</name>
</gene>
<comment type="caution">
    <text evidence="1">The sequence shown here is derived from an EMBL/GenBank/DDBJ whole genome shotgun (WGS) entry which is preliminary data.</text>
</comment>
<dbReference type="EMBL" id="JBFALK010000036">
    <property type="protein sequence ID" value="MEV0974830.1"/>
    <property type="molecule type" value="Genomic_DNA"/>
</dbReference>
<proteinExistence type="predicted"/>
<dbReference type="RefSeq" id="WP_358141882.1">
    <property type="nucleotide sequence ID" value="NZ_JBFALK010000036.1"/>
</dbReference>